<dbReference type="STRING" id="797419.SAMN05216556_10451"/>
<evidence type="ECO:0000313" key="2">
    <source>
        <dbReference type="EMBL" id="SHI41016.1"/>
    </source>
</evidence>
<dbReference type="SUPFAM" id="SSF88723">
    <property type="entry name" value="PIN domain-like"/>
    <property type="match status" value="1"/>
</dbReference>
<dbReference type="Proteomes" id="UP000184172">
    <property type="component" value="Unassembled WGS sequence"/>
</dbReference>
<gene>
    <name evidence="2" type="ORF">SAMN04487908_10248</name>
</gene>
<dbReference type="Gene3D" id="3.40.50.1010">
    <property type="entry name" value="5'-nuclease"/>
    <property type="match status" value="1"/>
</dbReference>
<dbReference type="AlphaFoldDB" id="A0A1M6AX03"/>
<reference evidence="3" key="1">
    <citation type="submission" date="2016-11" db="EMBL/GenBank/DDBJ databases">
        <authorList>
            <person name="Varghese N."/>
            <person name="Submissions S."/>
        </authorList>
    </citation>
    <scope>NUCLEOTIDE SEQUENCE [LARGE SCALE GENOMIC DNA]</scope>
    <source>
        <strain evidence="3">DSM 26349</strain>
    </source>
</reference>
<evidence type="ECO:0000259" key="1">
    <source>
        <dbReference type="Pfam" id="PF13470"/>
    </source>
</evidence>
<keyword evidence="3" id="KW-1185">Reference proteome</keyword>
<organism evidence="2 3">
    <name type="scientific">Aequorivita viscosa</name>
    <dbReference type="NCBI Taxonomy" id="797419"/>
    <lineage>
        <taxon>Bacteria</taxon>
        <taxon>Pseudomonadati</taxon>
        <taxon>Bacteroidota</taxon>
        <taxon>Flavobacteriia</taxon>
        <taxon>Flavobacteriales</taxon>
        <taxon>Flavobacteriaceae</taxon>
        <taxon>Aequorivita</taxon>
    </lineage>
</organism>
<name>A0A1M6AX03_9FLAO</name>
<proteinExistence type="predicted"/>
<dbReference type="RefSeq" id="WP_073214206.1">
    <property type="nucleotide sequence ID" value="NZ_FNNS01000004.1"/>
</dbReference>
<accession>A0A1M6AX03</accession>
<protein>
    <submittedName>
        <fullName evidence="2">Predicted nucleic acid-binding protein, contains PIN domain</fullName>
    </submittedName>
</protein>
<dbReference type="InterPro" id="IPR002716">
    <property type="entry name" value="PIN_dom"/>
</dbReference>
<dbReference type="OrthoDB" id="1148871at2"/>
<feature type="domain" description="PIN" evidence="1">
    <location>
        <begin position="4"/>
        <end position="116"/>
    </location>
</feature>
<evidence type="ECO:0000313" key="3">
    <source>
        <dbReference type="Proteomes" id="UP000184172"/>
    </source>
</evidence>
<dbReference type="InterPro" id="IPR029060">
    <property type="entry name" value="PIN-like_dom_sf"/>
</dbReference>
<sequence length="141" mass="16038">MSKRIFIDTNIMLDLLGERNPFYLPIAKIATLAEKQKLTMVVSPISFATVNYFLAKFESPKIAREKLRKFKIISEICSLNEQTIEKGLNSSIADFEDALQYFSATESDCEIIITRNGKDFKKSLLPVMTADEFLKSLNTTQ</sequence>
<dbReference type="EMBL" id="FQYV01000002">
    <property type="protein sequence ID" value="SHI41016.1"/>
    <property type="molecule type" value="Genomic_DNA"/>
</dbReference>
<dbReference type="Pfam" id="PF13470">
    <property type="entry name" value="PIN_3"/>
    <property type="match status" value="1"/>
</dbReference>
<dbReference type="CDD" id="cd09854">
    <property type="entry name" value="PIN_VapC-like"/>
    <property type="match status" value="1"/>
</dbReference>